<dbReference type="AlphaFoldDB" id="A0A3S1AWN9"/>
<proteinExistence type="predicted"/>
<accession>A0A3S1AWN9</accession>
<comment type="caution">
    <text evidence="1">The sequence shown here is derived from an EMBL/GenBank/DDBJ whole genome shotgun (WGS) entry which is preliminary data.</text>
</comment>
<dbReference type="Proteomes" id="UP000271974">
    <property type="component" value="Unassembled WGS sequence"/>
</dbReference>
<reference evidence="1 2" key="1">
    <citation type="submission" date="2019-01" db="EMBL/GenBank/DDBJ databases">
        <title>A draft genome assembly of the solar-powered sea slug Elysia chlorotica.</title>
        <authorList>
            <person name="Cai H."/>
            <person name="Li Q."/>
            <person name="Fang X."/>
            <person name="Li J."/>
            <person name="Curtis N.E."/>
            <person name="Altenburger A."/>
            <person name="Shibata T."/>
            <person name="Feng M."/>
            <person name="Maeda T."/>
            <person name="Schwartz J.A."/>
            <person name="Shigenobu S."/>
            <person name="Lundholm N."/>
            <person name="Nishiyama T."/>
            <person name="Yang H."/>
            <person name="Hasebe M."/>
            <person name="Li S."/>
            <person name="Pierce S.K."/>
            <person name="Wang J."/>
        </authorList>
    </citation>
    <scope>NUCLEOTIDE SEQUENCE [LARGE SCALE GENOMIC DNA]</scope>
    <source>
        <strain evidence="1">EC2010</strain>
        <tissue evidence="1">Whole organism of an adult</tissue>
    </source>
</reference>
<keyword evidence="2" id="KW-1185">Reference proteome</keyword>
<evidence type="ECO:0000313" key="1">
    <source>
        <dbReference type="EMBL" id="RUS70241.1"/>
    </source>
</evidence>
<name>A0A3S1AWN9_ELYCH</name>
<protein>
    <submittedName>
        <fullName evidence="1">Uncharacterized protein</fullName>
    </submittedName>
</protein>
<evidence type="ECO:0000313" key="2">
    <source>
        <dbReference type="Proteomes" id="UP000271974"/>
    </source>
</evidence>
<organism evidence="1 2">
    <name type="scientific">Elysia chlorotica</name>
    <name type="common">Eastern emerald elysia</name>
    <name type="synonym">Sea slug</name>
    <dbReference type="NCBI Taxonomy" id="188477"/>
    <lineage>
        <taxon>Eukaryota</taxon>
        <taxon>Metazoa</taxon>
        <taxon>Spiralia</taxon>
        <taxon>Lophotrochozoa</taxon>
        <taxon>Mollusca</taxon>
        <taxon>Gastropoda</taxon>
        <taxon>Heterobranchia</taxon>
        <taxon>Euthyneura</taxon>
        <taxon>Panpulmonata</taxon>
        <taxon>Sacoglossa</taxon>
        <taxon>Placobranchoidea</taxon>
        <taxon>Plakobranchidae</taxon>
        <taxon>Elysia</taxon>
    </lineage>
</organism>
<dbReference type="EMBL" id="RQTK01001454">
    <property type="protein sequence ID" value="RUS70241.1"/>
    <property type="molecule type" value="Genomic_DNA"/>
</dbReference>
<gene>
    <name evidence="1" type="ORF">EGW08_022001</name>
</gene>
<sequence length="247" mass="25794">MHGALGQSAGVLKATAKSFVDASTSKTAAHPLSEMSGLDTEQQAGEGHVFHLLGECAGDLQATGVVYVASGGTTLTDRQVRSGGRTAGLGAVSPSGRVGGRTALEELPGSTSSSCRTVDTSTPVLAKAGTPRSTSLLITLPFHLIGARALHSREKLSGCLQRWHSIWLCPVLLLLLRRPSGRSVCPGCLLPCLSRRSILSLREPSSCKTSRNSADVGAGAKSGGTEFVNTFWLITRRTGHTSQQTNF</sequence>